<sequence length="149" mass="17221">MNPSGGGFIYFPTSLPQAKTSEFMAFDESPVKELSPQNFTPRNYSSPQNKQRNNTRGHNSGRNFYSKKPWQNNSHSPYRTSNNRSNYNYTNQSYKSNGDKTFSKQDYLHPSFTEDPWAHLEKKLNKQNTAEQSDVSMDNSSFEHNTSMN</sequence>
<feature type="region of interest" description="Disordered" evidence="1">
    <location>
        <begin position="26"/>
        <end position="149"/>
    </location>
</feature>
<feature type="compositionally biased region" description="Polar residues" evidence="1">
    <location>
        <begin position="126"/>
        <end position="149"/>
    </location>
</feature>
<protein>
    <submittedName>
        <fullName evidence="3">Uncharacterized protein LOC108564727</fullName>
    </submittedName>
</protein>
<proteinExistence type="predicted"/>
<name>A0ABM1MXL7_NICVS</name>
<evidence type="ECO:0000313" key="3">
    <source>
        <dbReference type="RefSeq" id="XP_017779317.1"/>
    </source>
</evidence>
<keyword evidence="2" id="KW-1185">Reference proteome</keyword>
<evidence type="ECO:0000313" key="2">
    <source>
        <dbReference type="Proteomes" id="UP000695000"/>
    </source>
</evidence>
<feature type="compositionally biased region" description="Polar residues" evidence="1">
    <location>
        <begin position="35"/>
        <end position="77"/>
    </location>
</feature>
<dbReference type="RefSeq" id="XP_017779317.1">
    <property type="nucleotide sequence ID" value="XM_017923828.1"/>
</dbReference>
<dbReference type="GeneID" id="108564727"/>
<evidence type="ECO:0000256" key="1">
    <source>
        <dbReference type="SAM" id="MobiDB-lite"/>
    </source>
</evidence>
<dbReference type="Proteomes" id="UP000695000">
    <property type="component" value="Unplaced"/>
</dbReference>
<organism evidence="2 3">
    <name type="scientific">Nicrophorus vespilloides</name>
    <name type="common">Boreal carrion beetle</name>
    <dbReference type="NCBI Taxonomy" id="110193"/>
    <lineage>
        <taxon>Eukaryota</taxon>
        <taxon>Metazoa</taxon>
        <taxon>Ecdysozoa</taxon>
        <taxon>Arthropoda</taxon>
        <taxon>Hexapoda</taxon>
        <taxon>Insecta</taxon>
        <taxon>Pterygota</taxon>
        <taxon>Neoptera</taxon>
        <taxon>Endopterygota</taxon>
        <taxon>Coleoptera</taxon>
        <taxon>Polyphaga</taxon>
        <taxon>Staphyliniformia</taxon>
        <taxon>Silphidae</taxon>
        <taxon>Nicrophorinae</taxon>
        <taxon>Nicrophorus</taxon>
    </lineage>
</organism>
<accession>A0ABM1MXL7</accession>
<gene>
    <name evidence="3" type="primary">LOC108564727</name>
</gene>
<feature type="compositionally biased region" description="Basic and acidic residues" evidence="1">
    <location>
        <begin position="97"/>
        <end position="107"/>
    </location>
</feature>
<reference evidence="3" key="1">
    <citation type="submission" date="2025-08" db="UniProtKB">
        <authorList>
            <consortium name="RefSeq"/>
        </authorList>
    </citation>
    <scope>IDENTIFICATION</scope>
    <source>
        <tissue evidence="3">Whole Larva</tissue>
    </source>
</reference>
<feature type="compositionally biased region" description="Low complexity" evidence="1">
    <location>
        <begin position="78"/>
        <end position="91"/>
    </location>
</feature>